<keyword evidence="4 7" id="KW-0418">Kinase</keyword>
<dbReference type="SMART" id="SM00387">
    <property type="entry name" value="HATPase_c"/>
    <property type="match status" value="1"/>
</dbReference>
<evidence type="ECO:0000259" key="6">
    <source>
        <dbReference type="PROSITE" id="PS50109"/>
    </source>
</evidence>
<dbReference type="SUPFAM" id="SSF55781">
    <property type="entry name" value="GAF domain-like"/>
    <property type="match status" value="1"/>
</dbReference>
<reference evidence="7" key="1">
    <citation type="journal article" date="2023" name="Front. Microbiol.">
        <title>Genomic-based phylogenetic and metabolic analyses of the genus Natronomonas, and description of Natronomonas aquatica sp. nov.</title>
        <authorList>
            <person name="Garcia-Roldan A."/>
            <person name="Duran-Viseras A."/>
            <person name="de la Haba R.R."/>
            <person name="Corral P."/>
            <person name="Sanchez-Porro C."/>
            <person name="Ventosa A."/>
        </authorList>
    </citation>
    <scope>NUCLEOTIDE SEQUENCE</scope>
    <source>
        <strain evidence="7">F2-12</strain>
    </source>
</reference>
<dbReference type="GO" id="GO:0004673">
    <property type="term" value="F:protein histidine kinase activity"/>
    <property type="evidence" value="ECO:0007669"/>
    <property type="project" value="UniProtKB-EC"/>
</dbReference>
<evidence type="ECO:0000256" key="4">
    <source>
        <dbReference type="ARBA" id="ARBA00022777"/>
    </source>
</evidence>
<dbReference type="InterPro" id="IPR003018">
    <property type="entry name" value="GAF"/>
</dbReference>
<proteinExistence type="predicted"/>
<dbReference type="PANTHER" id="PTHR43711:SF1">
    <property type="entry name" value="HISTIDINE KINASE 1"/>
    <property type="match status" value="1"/>
</dbReference>
<dbReference type="SUPFAM" id="SSF55874">
    <property type="entry name" value="ATPase domain of HSP90 chaperone/DNA topoisomerase II/histidine kinase"/>
    <property type="match status" value="1"/>
</dbReference>
<dbReference type="InterPro" id="IPR005467">
    <property type="entry name" value="His_kinase_dom"/>
</dbReference>
<comment type="caution">
    <text evidence="7">The sequence shown here is derived from an EMBL/GenBank/DDBJ whole genome shotgun (WGS) entry which is preliminary data.</text>
</comment>
<dbReference type="GO" id="GO:0000160">
    <property type="term" value="P:phosphorelay signal transduction system"/>
    <property type="evidence" value="ECO:0007669"/>
    <property type="project" value="UniProtKB-KW"/>
</dbReference>
<dbReference type="PANTHER" id="PTHR43711">
    <property type="entry name" value="TWO-COMPONENT HISTIDINE KINASE"/>
    <property type="match status" value="1"/>
</dbReference>
<dbReference type="EMBL" id="JAHLKM010000004">
    <property type="protein sequence ID" value="MCQ4332920.1"/>
    <property type="molecule type" value="Genomic_DNA"/>
</dbReference>
<name>A0A9R1D770_9EURY</name>
<dbReference type="Pfam" id="PF02518">
    <property type="entry name" value="HATPase_c"/>
    <property type="match status" value="1"/>
</dbReference>
<evidence type="ECO:0000256" key="2">
    <source>
        <dbReference type="ARBA" id="ARBA00012438"/>
    </source>
</evidence>
<dbReference type="RefSeq" id="WP_256028865.1">
    <property type="nucleotide sequence ID" value="NZ_JAHLKM010000004.1"/>
</dbReference>
<dbReference type="InterPro" id="IPR029016">
    <property type="entry name" value="GAF-like_dom_sf"/>
</dbReference>
<dbReference type="InterPro" id="IPR003594">
    <property type="entry name" value="HATPase_dom"/>
</dbReference>
<sequence>MSKNEELLSVARELFGTRTETEVYDVAVRSLFRLTDADECALAVPEDGDLVSRASVTAGVTGASEGPLADELGLIERAHEKEETLVVADPVEGPWGWQFHDPDAESRSASQPTVSYRSLLCTPIEPTGILVATANRPGAFDRGTRRTAEGIGSLAGAALEQLPSGASAATADPDRLETAASTLTHEVMDKLMIANCRLETARENPDPEHLDRVAEVHDRLETFVEDMAQYLRTGERIPEPERVDLGTVAERAWRLVDTPEIALQRPDALEIVADEGMLADLLENLFRNCVEHGFPGGRRESDGGRVVRLGRLKARRGFYLEDNGQGIDPEYGEAVFESGVTTAADGSGHGLSICRDIATAHGWEIDATDGEDGGARFEITGVEFAGGGERSGEAVPSFELGS</sequence>
<evidence type="ECO:0000313" key="8">
    <source>
        <dbReference type="Proteomes" id="UP001139494"/>
    </source>
</evidence>
<dbReference type="InterPro" id="IPR050736">
    <property type="entry name" value="Sensor_HK_Regulatory"/>
</dbReference>
<accession>A0A9R1D770</accession>
<evidence type="ECO:0000256" key="1">
    <source>
        <dbReference type="ARBA" id="ARBA00000085"/>
    </source>
</evidence>
<keyword evidence="3" id="KW-0808">Transferase</keyword>
<gene>
    <name evidence="7" type="ORF">KM295_05290</name>
</gene>
<dbReference type="Gene3D" id="3.30.450.40">
    <property type="match status" value="1"/>
</dbReference>
<protein>
    <recommendedName>
        <fullName evidence="2">histidine kinase</fullName>
        <ecNumber evidence="2">2.7.13.3</ecNumber>
    </recommendedName>
</protein>
<evidence type="ECO:0000313" key="7">
    <source>
        <dbReference type="EMBL" id="MCQ4332920.1"/>
    </source>
</evidence>
<evidence type="ECO:0000256" key="5">
    <source>
        <dbReference type="ARBA" id="ARBA00023012"/>
    </source>
</evidence>
<evidence type="ECO:0000256" key="3">
    <source>
        <dbReference type="ARBA" id="ARBA00022679"/>
    </source>
</evidence>
<dbReference type="InterPro" id="IPR036890">
    <property type="entry name" value="HATPase_C_sf"/>
</dbReference>
<dbReference type="AlphaFoldDB" id="A0A9R1D770"/>
<dbReference type="Gene3D" id="3.30.565.10">
    <property type="entry name" value="Histidine kinase-like ATPase, C-terminal domain"/>
    <property type="match status" value="1"/>
</dbReference>
<dbReference type="EC" id="2.7.13.3" evidence="2"/>
<dbReference type="PROSITE" id="PS50109">
    <property type="entry name" value="HIS_KIN"/>
    <property type="match status" value="1"/>
</dbReference>
<organism evidence="7 8">
    <name type="scientific">Natronomonas aquatica</name>
    <dbReference type="NCBI Taxonomy" id="2841590"/>
    <lineage>
        <taxon>Archaea</taxon>
        <taxon>Methanobacteriati</taxon>
        <taxon>Methanobacteriota</taxon>
        <taxon>Stenosarchaea group</taxon>
        <taxon>Halobacteria</taxon>
        <taxon>Halobacteriales</taxon>
        <taxon>Natronomonadaceae</taxon>
        <taxon>Natronomonas</taxon>
    </lineage>
</organism>
<dbReference type="Pfam" id="PF13185">
    <property type="entry name" value="GAF_2"/>
    <property type="match status" value="1"/>
</dbReference>
<keyword evidence="5" id="KW-0902">Two-component regulatory system</keyword>
<comment type="catalytic activity">
    <reaction evidence="1">
        <text>ATP + protein L-histidine = ADP + protein N-phospho-L-histidine.</text>
        <dbReference type="EC" id="2.7.13.3"/>
    </reaction>
</comment>
<keyword evidence="8" id="KW-1185">Reference proteome</keyword>
<feature type="domain" description="Histidine kinase" evidence="6">
    <location>
        <begin position="182"/>
        <end position="380"/>
    </location>
</feature>
<dbReference type="Proteomes" id="UP001139494">
    <property type="component" value="Unassembled WGS sequence"/>
</dbReference>